<dbReference type="InterPro" id="IPR016192">
    <property type="entry name" value="APOBEC/CMP_deaminase_Zn-bd"/>
</dbReference>
<feature type="compositionally biased region" description="Polar residues" evidence="7">
    <location>
        <begin position="1321"/>
        <end position="1330"/>
    </location>
</feature>
<reference evidence="10" key="1">
    <citation type="submission" date="2014-09" db="EMBL/GenBank/DDBJ databases">
        <authorList>
            <person name="Sharma Rahul"/>
            <person name="Thines Marco"/>
        </authorList>
    </citation>
    <scope>NUCLEOTIDE SEQUENCE [LARGE SCALE GENOMIC DNA]</scope>
</reference>
<evidence type="ECO:0000256" key="2">
    <source>
        <dbReference type="ARBA" id="ARBA00022490"/>
    </source>
</evidence>
<dbReference type="SUPFAM" id="SSF48371">
    <property type="entry name" value="ARM repeat"/>
    <property type="match status" value="2"/>
</dbReference>
<dbReference type="PROSITE" id="PS51747">
    <property type="entry name" value="CYT_DCMP_DEAMINASES_2"/>
    <property type="match status" value="1"/>
</dbReference>
<evidence type="ECO:0000313" key="10">
    <source>
        <dbReference type="Proteomes" id="UP000054928"/>
    </source>
</evidence>
<evidence type="ECO:0000256" key="7">
    <source>
        <dbReference type="SAM" id="MobiDB-lite"/>
    </source>
</evidence>
<dbReference type="SUPFAM" id="SSF53927">
    <property type="entry name" value="Cytidine deaminase-like"/>
    <property type="match status" value="1"/>
</dbReference>
<evidence type="ECO:0000256" key="6">
    <source>
        <dbReference type="ARBA" id="ARBA00022942"/>
    </source>
</evidence>
<dbReference type="Pfam" id="PF00383">
    <property type="entry name" value="dCMP_cyt_deam_1"/>
    <property type="match status" value="1"/>
</dbReference>
<keyword evidence="2" id="KW-0963">Cytoplasm</keyword>
<evidence type="ECO:0000256" key="4">
    <source>
        <dbReference type="ARBA" id="ARBA00022737"/>
    </source>
</evidence>
<evidence type="ECO:0000256" key="1">
    <source>
        <dbReference type="ARBA" id="ARBA00004496"/>
    </source>
</evidence>
<dbReference type="OrthoDB" id="16066at2759"/>
<name>A0A0P1A8Y0_PLAHL</name>
<dbReference type="InterPro" id="IPR055443">
    <property type="entry name" value="HEAT_ECM29"/>
</dbReference>
<evidence type="ECO:0000259" key="8">
    <source>
        <dbReference type="PROSITE" id="PS51747"/>
    </source>
</evidence>
<organism evidence="9 10">
    <name type="scientific">Plasmopara halstedii</name>
    <name type="common">Downy mildew of sunflower</name>
    <dbReference type="NCBI Taxonomy" id="4781"/>
    <lineage>
        <taxon>Eukaryota</taxon>
        <taxon>Sar</taxon>
        <taxon>Stramenopiles</taxon>
        <taxon>Oomycota</taxon>
        <taxon>Peronosporomycetes</taxon>
        <taxon>Peronosporales</taxon>
        <taxon>Peronosporaceae</taxon>
        <taxon>Plasmopara</taxon>
    </lineage>
</organism>
<comment type="subcellular location">
    <subcellularLocation>
        <location evidence="1">Cytoplasm</location>
    </subcellularLocation>
</comment>
<feature type="domain" description="CMP/dCMP-type deaminase" evidence="8">
    <location>
        <begin position="4"/>
        <end position="135"/>
    </location>
</feature>
<dbReference type="PANTHER" id="PTHR23346:SF19">
    <property type="entry name" value="PROTEASOME ADAPTER AND SCAFFOLD PROTEIN ECM29"/>
    <property type="match status" value="1"/>
</dbReference>
<accession>A0A0P1A8Y0</accession>
<evidence type="ECO:0000256" key="3">
    <source>
        <dbReference type="ARBA" id="ARBA00022723"/>
    </source>
</evidence>
<dbReference type="CDD" id="cd01285">
    <property type="entry name" value="nucleoside_deaminase"/>
    <property type="match status" value="1"/>
</dbReference>
<dbReference type="EMBL" id="CCYD01000261">
    <property type="protein sequence ID" value="CEG37129.1"/>
    <property type="molecule type" value="Genomic_DNA"/>
</dbReference>
<dbReference type="GO" id="GO:0036503">
    <property type="term" value="P:ERAD pathway"/>
    <property type="evidence" value="ECO:0007669"/>
    <property type="project" value="TreeGrafter"/>
</dbReference>
<protein>
    <submittedName>
        <fullName evidence="9">Cytosine deaminase FCY1 and related enzymes</fullName>
    </submittedName>
</protein>
<proteinExistence type="predicted"/>
<dbReference type="OMA" id="ECARAWK"/>
<dbReference type="GO" id="GO:0060090">
    <property type="term" value="F:molecular adaptor activity"/>
    <property type="evidence" value="ECO:0007669"/>
    <property type="project" value="InterPro"/>
</dbReference>
<dbReference type="InterPro" id="IPR002125">
    <property type="entry name" value="CMP_dCMP_dom"/>
</dbReference>
<dbReference type="PROSITE" id="PS00903">
    <property type="entry name" value="CYT_DCMP_DEAMINASES_1"/>
    <property type="match status" value="1"/>
</dbReference>
<dbReference type="InterPro" id="IPR016193">
    <property type="entry name" value="Cytidine_deaminase-like"/>
</dbReference>
<keyword evidence="6" id="KW-0647">Proteasome</keyword>
<dbReference type="GO" id="GO:0016787">
    <property type="term" value="F:hydrolase activity"/>
    <property type="evidence" value="ECO:0007669"/>
    <property type="project" value="InterPro"/>
</dbReference>
<dbReference type="GO" id="GO:0000502">
    <property type="term" value="C:proteasome complex"/>
    <property type="evidence" value="ECO:0007669"/>
    <property type="project" value="UniProtKB-KW"/>
</dbReference>
<dbReference type="GeneID" id="36399636"/>
<evidence type="ECO:0000313" key="9">
    <source>
        <dbReference type="EMBL" id="CEG37129.1"/>
    </source>
</evidence>
<keyword evidence="5" id="KW-0862">Zinc</keyword>
<keyword evidence="4" id="KW-0677">Repeat</keyword>
<dbReference type="PANTHER" id="PTHR23346">
    <property type="entry name" value="TRANSLATIONAL ACTIVATOR GCN1-RELATED"/>
    <property type="match status" value="1"/>
</dbReference>
<dbReference type="InterPro" id="IPR016024">
    <property type="entry name" value="ARM-type_fold"/>
</dbReference>
<dbReference type="GO" id="GO:0005634">
    <property type="term" value="C:nucleus"/>
    <property type="evidence" value="ECO:0007669"/>
    <property type="project" value="TreeGrafter"/>
</dbReference>
<dbReference type="GO" id="GO:0008270">
    <property type="term" value="F:zinc ion binding"/>
    <property type="evidence" value="ECO:0007669"/>
    <property type="project" value="InterPro"/>
</dbReference>
<dbReference type="Pfam" id="PF24492">
    <property type="entry name" value="HEAT_ECM29"/>
    <property type="match status" value="1"/>
</dbReference>
<dbReference type="Gene3D" id="3.40.140.10">
    <property type="entry name" value="Cytidine Deaminase, domain 2"/>
    <property type="match status" value="1"/>
</dbReference>
<keyword evidence="3" id="KW-0479">Metal-binding</keyword>
<feature type="region of interest" description="Disordered" evidence="7">
    <location>
        <begin position="1308"/>
        <end position="1333"/>
    </location>
</feature>
<evidence type="ECO:0000256" key="5">
    <source>
        <dbReference type="ARBA" id="ARBA00022833"/>
    </source>
</evidence>
<dbReference type="Proteomes" id="UP000054928">
    <property type="component" value="Unassembled WGS sequence"/>
</dbReference>
<sequence length="2235" mass="247623">MVVDKHERFMREALLEGEKALTRAEVPVGCVFVYKGEIIARASNRVNELYNVKTLIIRHRATMHAEIVAIDSIAAKYSDQASEVLADCTLYVTCEPCIMCAGALALISIKHVYFGCHNDRFGGCGSVLNLHKRSALPESKCHRGFPCVSGILKDEAISLLRNFYNSENPRVESSKKKRKKRLHEDEEIASGCLRATNVRPVLGLHIQVAEESKKSIAHFHVLRAQIAITNLQKDVDALDRVLFRLASADDERMHQVLQLLLPQLLLLFPRSVVTPSELQLRDKILQVISHIKKRLQALAHPVLPLDALCNLLQQDELSVFSYNFTLLFIEIGFEVASTEEQTKVLAAVVKKISSVSNSNQEAVFRMLIRALPINPSNLFLRQKKEARSENGLGEDVTSLTNNTVEQLYENDSNVHVVLDFLMDLVLYEPPSSATVGSVPYGLMPLRLERLQRVKVTELCREILYERQLCALKFVKQIAVSTKLKLPIYLAGCASFNHAVKVYSEEQSSRVTKYEKQYLEDEALMRRLMTLVLGSQVAMDSNAFECRDSILIAERTRFADASILQTLPLLSLSVAATNVVPTILQLLCHLMLGTEPSRPPNVASKIKLASVHLCQWTVQKCQQPVVENLLGPIMLPTFLRLLLDPHIESEASSIIFLNEFRQGIYETLSGLAIRTPTLVAASEQAFQVLLVRCLAEEEHRTGAGANALKTFTTFACTYATAATPKVRDKVQHELTALLNGSKLFDSSHNYIRVRAAIAAWCAELLTASSTGDVSLRFAVLRLRKDCDDDTRSLLDKALFANPLPSVGAVARYLKDSFPIKDLKVNMRDAGAAECCVQFCLKILKASITGDSSQVDADDHRCVLEYMLQTLLGPTESSNMPRTHISVYKSTAIALVEVCELDALSVGNILADQVKDIYNLAAVSQDRAYLLNISTIVRYSCSAGAFTVSQLVKEIVKTGIEQLDADTCSDNQFLGALYILGSAIGYLGENSPLQDALMNEESQLLLSCYEKMSQILELKVQEGSKFASYPKSEHAQNDLVELLRSILDGIGLSGNLIGLMQNLDASKWSFLKIKVLDSMRRVVEWKLRSAHIDDQLRSKLSALKQVAIENLGRIASGLPSINTSSKDHVGHEEILNALISLKDETNPELHIHVGECLVSLGNHGVEKFAANRNTQVDFFAENRALVIVERILVECAGSRQLKVRRSATIWLLCMCAAGLGSPSGIVPTTSWEYVFGLSAYSHVMLKAHDFFVTMLNDANAVSNESAIKGLAYLRLRAPTNDMGTQFSDNLFRRLRCFRAFGSSADVTDDNENGRSLGRRDGSAASTIGSEANSDPDVENAAYREVSNIAADVGDAQLVYELLYISTKNPIWEINASSSTSFKLIQTNNFSFAVTDKNFCAFIVARARSQWTTKDDLCKTKLIPWLFLLKFHSNSKVAEIMGTLWNFAKEKLASASDGEDTMLRQNWAPIFKFSLTRLENARNAKYREAACLALVNLLNGAEAYKLQDEFSRIWKTASRAVDDVMESVALSGMKLYRTLGEVSLRVAASDAQCRSQLLDFLVNNGIVSKNTVCRALSIDILLRLVKILKTDDMQEHLAPLLLKLLEFLSSLEMPELQYAQFHVEKKDQLERLRVSISQAGPVGQLLELTTNRLKELAQTSACKTTVSELIHGVINLLKFGVGLNTRVGSANFVVTLANELSHELRKCNGAELLLRRVFIPYVGAKTAAENDQYGDEESRYGGGIVSTSTEQNDAHLTATSVLSDGLVIQSYCRAAAYLCPLVDATTIHDYVHSGIFAFNTSSQIAESLSHERLVIGSENAKKVKSKSNQVYTSRYLLICALATNQLVQKVPPISDAATVVSDDLRNKWYCTHVFPAAYIGQFAATDALKISWTVVLDELPPTILYASDSLNALLRAIALLLAHPAWDTRRQAAHALQALFASSAYRLRLSMDQVEQIWQNLIDSVPGRLWRGKGVVLESIVSLAALKMINSSKGENTEDWIVTLSLLFIDECVRAWKNQDLAYLEKAIENLGKFTALLPAEFNNLRESNVRSLRSAFANWITTDTTDVNVSSKQLLPPLLIKSFFEALALMWPKSAPQYITDIEGTQSCAETILWLCASVESPHFAAWSVRKAIFRALAALTERVRAEELHKGESVLERVIDSCCGSFGVADGKYSMVRVAAAEALAALLRRSQDDLDMALRLVVQRERVIAAVQTLLQSEEASEQKAAFTLKSLETI</sequence>
<keyword evidence="10" id="KW-1185">Reference proteome</keyword>
<dbReference type="GO" id="GO:0005737">
    <property type="term" value="C:cytoplasm"/>
    <property type="evidence" value="ECO:0007669"/>
    <property type="project" value="UniProtKB-SubCell"/>
</dbReference>
<dbReference type="Pfam" id="PF13001">
    <property type="entry name" value="ECM29_N"/>
    <property type="match status" value="1"/>
</dbReference>
<dbReference type="GO" id="GO:0043248">
    <property type="term" value="P:proteasome assembly"/>
    <property type="evidence" value="ECO:0007669"/>
    <property type="project" value="InterPro"/>
</dbReference>
<dbReference type="InterPro" id="IPR024372">
    <property type="entry name" value="Ecm29_N"/>
</dbReference>
<dbReference type="RefSeq" id="XP_024573498.1">
    <property type="nucleotide sequence ID" value="XM_024722420.1"/>
</dbReference>
<dbReference type="STRING" id="4781.A0A0P1A8Y0"/>